<feature type="transmembrane region" description="Helical" evidence="1">
    <location>
        <begin position="338"/>
        <end position="356"/>
    </location>
</feature>
<protein>
    <submittedName>
        <fullName evidence="2">Uncharacterized protein</fullName>
    </submittedName>
</protein>
<comment type="caution">
    <text evidence="2">The sequence shown here is derived from an EMBL/GenBank/DDBJ whole genome shotgun (WGS) entry which is preliminary data.</text>
</comment>
<dbReference type="RefSeq" id="WP_377294607.1">
    <property type="nucleotide sequence ID" value="NZ_JBHSBM010000075.1"/>
</dbReference>
<dbReference type="Gene3D" id="2.130.10.10">
    <property type="entry name" value="YVTN repeat-like/Quinoprotein amine dehydrogenase"/>
    <property type="match status" value="1"/>
</dbReference>
<name>A0ABV8IIQ3_9ACTN</name>
<dbReference type="SUPFAM" id="SSF110296">
    <property type="entry name" value="Oligoxyloglucan reducing end-specific cellobiohydrolase"/>
    <property type="match status" value="1"/>
</dbReference>
<evidence type="ECO:0000313" key="2">
    <source>
        <dbReference type="EMBL" id="MFC4062995.1"/>
    </source>
</evidence>
<feature type="transmembrane region" description="Helical" evidence="1">
    <location>
        <begin position="362"/>
        <end position="386"/>
    </location>
</feature>
<organism evidence="2 3">
    <name type="scientific">Planomonospora corallina</name>
    <dbReference type="NCBI Taxonomy" id="1806052"/>
    <lineage>
        <taxon>Bacteria</taxon>
        <taxon>Bacillati</taxon>
        <taxon>Actinomycetota</taxon>
        <taxon>Actinomycetes</taxon>
        <taxon>Streptosporangiales</taxon>
        <taxon>Streptosporangiaceae</taxon>
        <taxon>Planomonospora</taxon>
    </lineage>
</organism>
<dbReference type="Proteomes" id="UP001595850">
    <property type="component" value="Unassembled WGS sequence"/>
</dbReference>
<feature type="transmembrane region" description="Helical" evidence="1">
    <location>
        <begin position="429"/>
        <end position="449"/>
    </location>
</feature>
<dbReference type="EMBL" id="JBHSBM010000075">
    <property type="protein sequence ID" value="MFC4062995.1"/>
    <property type="molecule type" value="Genomic_DNA"/>
</dbReference>
<proteinExistence type="predicted"/>
<feature type="transmembrane region" description="Helical" evidence="1">
    <location>
        <begin position="393"/>
        <end position="417"/>
    </location>
</feature>
<evidence type="ECO:0000313" key="3">
    <source>
        <dbReference type="Proteomes" id="UP001595850"/>
    </source>
</evidence>
<reference evidence="3" key="1">
    <citation type="journal article" date="2019" name="Int. J. Syst. Evol. Microbiol.">
        <title>The Global Catalogue of Microorganisms (GCM) 10K type strain sequencing project: providing services to taxonomists for standard genome sequencing and annotation.</title>
        <authorList>
            <consortium name="The Broad Institute Genomics Platform"/>
            <consortium name="The Broad Institute Genome Sequencing Center for Infectious Disease"/>
            <person name="Wu L."/>
            <person name="Ma J."/>
        </authorList>
    </citation>
    <scope>NUCLEOTIDE SEQUENCE [LARGE SCALE GENOMIC DNA]</scope>
    <source>
        <strain evidence="3">TBRC 4489</strain>
    </source>
</reference>
<dbReference type="InterPro" id="IPR015943">
    <property type="entry name" value="WD40/YVTN_repeat-like_dom_sf"/>
</dbReference>
<accession>A0ABV8IIQ3</accession>
<keyword evidence="1" id="KW-0812">Transmembrane</keyword>
<feature type="transmembrane region" description="Helical" evidence="1">
    <location>
        <begin position="309"/>
        <end position="326"/>
    </location>
</feature>
<keyword evidence="1" id="KW-1133">Transmembrane helix</keyword>
<evidence type="ECO:0000256" key="1">
    <source>
        <dbReference type="SAM" id="Phobius"/>
    </source>
</evidence>
<keyword evidence="1" id="KW-0472">Membrane</keyword>
<gene>
    <name evidence="2" type="ORF">ACFOWE_32340</name>
</gene>
<sequence>MTATFLLLVNDHLLKALWPGLITGKLSDFAGLLVAPPLLALARLPVPAAIAVTGTGFTLVKTTEAGAALASHAWTLLAGPSRVLADPTDLVALPALAAAWLVWKRCRTEQAVRQARTLLIVPVALIAVTATSAAPSPPSATAISVDDGIIMVIGHYDAAPLVSRDGGRTWTVEQEAYGTAMALESSSRTQACLPSEPAHCYRVVPPRLAVHESRDGGRAWATAWEISPGREDVLRRYFSGEGALVGSQAVAVQERADGHVVVVANGRDGIAVRDTGGTWRRFGFAGESLSTEAAVPLHDSGVDLTAESSLGFFAGLVALLTGVAVSRRHRPPGGHLAIAAYTLTPLGLSVTAAAALGTDTVITPLLIGAGLVFGVMGGAFALATAVSARVPPWVWAGLLAVAAVTTATVWIVFSGWASGTPDDHSTAEALSWLAATAGVTASALIGWSARAPEGTAGRDPAG</sequence>
<keyword evidence="3" id="KW-1185">Reference proteome</keyword>